<dbReference type="AlphaFoldDB" id="A0A117IC21"/>
<sequence length="147" mass="16631">MSTDMLPGFDPPPPPEPPAPEQVGPQRFRIDLPWKLPPLTANQRMHWRAKARVTKDVRQVAALLGRKAPRTEMLVVTLHYRPRDRRRRDRHNLWPTVKALVDGLVDAGIVPDDDADHLSTPEPVIHQPDGTGAALWLELDYPNGEQP</sequence>
<dbReference type="GO" id="GO:0006310">
    <property type="term" value="P:DNA recombination"/>
    <property type="evidence" value="ECO:0007669"/>
    <property type="project" value="InterPro"/>
</dbReference>
<reference evidence="3" key="2">
    <citation type="submission" date="2016-02" db="EMBL/GenBank/DDBJ databases">
        <title>Draft genome sequence of five rapidly growing Mycobacterium species.</title>
        <authorList>
            <person name="Katahira K."/>
            <person name="Gotou Y."/>
            <person name="Iida K."/>
            <person name="Ogura Y."/>
            <person name="Hayashi T."/>
        </authorList>
    </citation>
    <scope>NUCLEOTIDE SEQUENCE [LARGE SCALE GENOMIC DNA]</scope>
    <source>
        <strain evidence="3">JCM15298</strain>
    </source>
</reference>
<dbReference type="STRING" id="228230.RMCC_5817"/>
<evidence type="ECO:0000313" key="2">
    <source>
        <dbReference type="EMBL" id="GAS98852.1"/>
    </source>
</evidence>
<proteinExistence type="predicted"/>
<evidence type="ECO:0000313" key="3">
    <source>
        <dbReference type="Proteomes" id="UP000069443"/>
    </source>
</evidence>
<dbReference type="EMBL" id="BCSY01000111">
    <property type="protein sequence ID" value="GAS98852.1"/>
    <property type="molecule type" value="Genomic_DNA"/>
</dbReference>
<feature type="region of interest" description="Disordered" evidence="1">
    <location>
        <begin position="1"/>
        <end position="26"/>
    </location>
</feature>
<dbReference type="GO" id="GO:0006281">
    <property type="term" value="P:DNA repair"/>
    <property type="evidence" value="ECO:0007669"/>
    <property type="project" value="InterPro"/>
</dbReference>
<gene>
    <name evidence="2" type="ORF">RMCC_5817</name>
</gene>
<name>A0A117IC21_MYCCR</name>
<feature type="compositionally biased region" description="Pro residues" evidence="1">
    <location>
        <begin position="9"/>
        <end position="20"/>
    </location>
</feature>
<organism evidence="2 3">
    <name type="scientific">Mycolicibacterium canariasense</name>
    <name type="common">Mycobacterium canariasense</name>
    <dbReference type="NCBI Taxonomy" id="228230"/>
    <lineage>
        <taxon>Bacteria</taxon>
        <taxon>Bacillati</taxon>
        <taxon>Actinomycetota</taxon>
        <taxon>Actinomycetes</taxon>
        <taxon>Mycobacteriales</taxon>
        <taxon>Mycobacteriaceae</taxon>
        <taxon>Mycolicibacterium</taxon>
    </lineage>
</organism>
<dbReference type="InterPro" id="IPR036614">
    <property type="entry name" value="RusA-like_sf"/>
</dbReference>
<dbReference type="Proteomes" id="UP000069443">
    <property type="component" value="Unassembled WGS sequence"/>
</dbReference>
<reference evidence="3" key="1">
    <citation type="journal article" date="2016" name="Genome Announc.">
        <title>Draft Genome Sequences of Five Rapidly Growing Mycobacterium Species, M. thermoresistibile, M. fortuitum subsp. acetamidolyticum, M. canariasense, M. brisbanense, and M. novocastrense.</title>
        <authorList>
            <person name="Katahira K."/>
            <person name="Ogura Y."/>
            <person name="Gotoh Y."/>
            <person name="Hayashi T."/>
        </authorList>
    </citation>
    <scope>NUCLEOTIDE SEQUENCE [LARGE SCALE GENOMIC DNA]</scope>
    <source>
        <strain evidence="3">JCM15298</strain>
    </source>
</reference>
<accession>A0A117IC21</accession>
<dbReference type="Gene3D" id="3.30.1330.70">
    <property type="entry name" value="Holliday junction resolvase RusA"/>
    <property type="match status" value="1"/>
</dbReference>
<dbReference type="RefSeq" id="WP_234811931.1">
    <property type="nucleotide sequence ID" value="NZ_BCSY01000111.1"/>
</dbReference>
<protein>
    <submittedName>
        <fullName evidence="2">Gp64</fullName>
    </submittedName>
</protein>
<keyword evidence="3" id="KW-1185">Reference proteome</keyword>
<dbReference type="GO" id="GO:0000287">
    <property type="term" value="F:magnesium ion binding"/>
    <property type="evidence" value="ECO:0007669"/>
    <property type="project" value="InterPro"/>
</dbReference>
<comment type="caution">
    <text evidence="2">The sequence shown here is derived from an EMBL/GenBank/DDBJ whole genome shotgun (WGS) entry which is preliminary data.</text>
</comment>
<dbReference type="SUPFAM" id="SSF103084">
    <property type="entry name" value="Holliday junction resolvase RusA"/>
    <property type="match status" value="1"/>
</dbReference>
<evidence type="ECO:0000256" key="1">
    <source>
        <dbReference type="SAM" id="MobiDB-lite"/>
    </source>
</evidence>